<gene>
    <name evidence="2" type="ORF">CAEBREN_19840</name>
</gene>
<dbReference type="InParanoid" id="G0N0I1"/>
<dbReference type="PANTHER" id="PTHR22899:SF0">
    <property type="entry name" value="F-BOX ASSOCIATED DOMAIN-CONTAINING PROTEIN-RELATED"/>
    <property type="match status" value="1"/>
</dbReference>
<dbReference type="InterPro" id="IPR001810">
    <property type="entry name" value="F-box_dom"/>
</dbReference>
<dbReference type="Pfam" id="PF07735">
    <property type="entry name" value="FBA_2"/>
    <property type="match status" value="1"/>
</dbReference>
<dbReference type="EMBL" id="GL379824">
    <property type="protein sequence ID" value="EGT48961.1"/>
    <property type="molecule type" value="Genomic_DNA"/>
</dbReference>
<organism evidence="3">
    <name type="scientific">Caenorhabditis brenneri</name>
    <name type="common">Nematode worm</name>
    <dbReference type="NCBI Taxonomy" id="135651"/>
    <lineage>
        <taxon>Eukaryota</taxon>
        <taxon>Metazoa</taxon>
        <taxon>Ecdysozoa</taxon>
        <taxon>Nematoda</taxon>
        <taxon>Chromadorea</taxon>
        <taxon>Rhabditida</taxon>
        <taxon>Rhabditina</taxon>
        <taxon>Rhabditomorpha</taxon>
        <taxon>Rhabditoidea</taxon>
        <taxon>Rhabditidae</taxon>
        <taxon>Peloderinae</taxon>
        <taxon>Caenorhabditis</taxon>
    </lineage>
</organism>
<dbReference type="PROSITE" id="PS50181">
    <property type="entry name" value="FBOX"/>
    <property type="match status" value="1"/>
</dbReference>
<accession>G0N0I1</accession>
<evidence type="ECO:0000313" key="2">
    <source>
        <dbReference type="EMBL" id="EGT48961.1"/>
    </source>
</evidence>
<dbReference type="AlphaFoldDB" id="G0N0I1"/>
<evidence type="ECO:0000259" key="1">
    <source>
        <dbReference type="PROSITE" id="PS50181"/>
    </source>
</evidence>
<evidence type="ECO:0000313" key="3">
    <source>
        <dbReference type="Proteomes" id="UP000008068"/>
    </source>
</evidence>
<keyword evidence="3" id="KW-1185">Reference proteome</keyword>
<dbReference type="eggNOG" id="ENOG502TJV4">
    <property type="taxonomic scope" value="Eukaryota"/>
</dbReference>
<feature type="domain" description="F-box" evidence="1">
    <location>
        <begin position="6"/>
        <end position="55"/>
    </location>
</feature>
<proteinExistence type="predicted"/>
<dbReference type="FunCoup" id="G0N0I1">
    <property type="interactions" value="1174"/>
</dbReference>
<dbReference type="InterPro" id="IPR053222">
    <property type="entry name" value="Zygotic_Embryogenesis-Asso"/>
</dbReference>
<dbReference type="InterPro" id="IPR012885">
    <property type="entry name" value="F-box_Sdz-33"/>
</dbReference>
<dbReference type="HOGENOM" id="CLU_028840_1_3_1"/>
<dbReference type="OrthoDB" id="10656677at2759"/>
<dbReference type="PANTHER" id="PTHR22899">
    <property type="entry name" value="CYCLIN-RELATED F-BOX FAMILY"/>
    <property type="match status" value="1"/>
</dbReference>
<sequence length="313" mass="36524">MAAVSKFLLLQLPQEDILGTIRLMDIYQKISFSLISKRCKGLIQSLQIKAKFSSVSINNDIRMFVTLPEFTLHIYFANSTMRNDGQKKILRAPLYVSFDFSHHLKRIGFKYNDWLEHFQTIFHCPSIANIQFYYGSSEYDLDEIREVFGATKKLYARDTGCYANNLMIFQKFSLIENLNIRPDMFQDSRIPFNILQQNYATLDIICDFNNTKEMTLDQLLVINSKIITMENIRISPQDLSTFIKLWMKGSNPRLENLNLFRTDSFSYDSATVMKGIKRKEIKQGKQMEVYRRDGTCATILFGAPGVQMFVWFD</sequence>
<protein>
    <recommendedName>
        <fullName evidence="1">F-box domain-containing protein</fullName>
    </recommendedName>
</protein>
<name>G0N0I1_CAEBE</name>
<dbReference type="Proteomes" id="UP000008068">
    <property type="component" value="Unassembled WGS sequence"/>
</dbReference>
<reference evidence="3" key="1">
    <citation type="submission" date="2011-07" db="EMBL/GenBank/DDBJ databases">
        <authorList>
            <consortium name="Caenorhabditis brenneri Sequencing and Analysis Consortium"/>
            <person name="Wilson R.K."/>
        </authorList>
    </citation>
    <scope>NUCLEOTIDE SEQUENCE [LARGE SCALE GENOMIC DNA]</scope>
    <source>
        <strain evidence="3">PB2801</strain>
    </source>
</reference>